<organism evidence="2">
    <name type="scientific">Fagus sylvatica</name>
    <name type="common">Beechnut</name>
    <dbReference type="NCBI Taxonomy" id="28930"/>
    <lineage>
        <taxon>Eukaryota</taxon>
        <taxon>Viridiplantae</taxon>
        <taxon>Streptophyta</taxon>
        <taxon>Embryophyta</taxon>
        <taxon>Tracheophyta</taxon>
        <taxon>Spermatophyta</taxon>
        <taxon>Magnoliopsida</taxon>
        <taxon>eudicotyledons</taxon>
        <taxon>Gunneridae</taxon>
        <taxon>Pentapetalae</taxon>
        <taxon>rosids</taxon>
        <taxon>fabids</taxon>
        <taxon>Fagales</taxon>
        <taxon>Fagaceae</taxon>
        <taxon>Fagus</taxon>
    </lineage>
</organism>
<evidence type="ECO:0000313" key="2">
    <source>
        <dbReference type="EMBL" id="SPC76048.1"/>
    </source>
</evidence>
<name>A0A2N9EMM0_FAGSY</name>
<feature type="region of interest" description="Disordered" evidence="1">
    <location>
        <begin position="1"/>
        <end position="45"/>
    </location>
</feature>
<dbReference type="AlphaFoldDB" id="A0A2N9EMM0"/>
<dbReference type="EMBL" id="OIVN01000196">
    <property type="protein sequence ID" value="SPC76048.1"/>
    <property type="molecule type" value="Genomic_DNA"/>
</dbReference>
<reference evidence="2" key="1">
    <citation type="submission" date="2018-02" db="EMBL/GenBank/DDBJ databases">
        <authorList>
            <person name="Cohen D.B."/>
            <person name="Kent A.D."/>
        </authorList>
    </citation>
    <scope>NUCLEOTIDE SEQUENCE</scope>
</reference>
<protein>
    <submittedName>
        <fullName evidence="2">Uncharacterized protein</fullName>
    </submittedName>
</protein>
<sequence>MNKTKQPPEEDVEQKQLPIPTEKTPIVDLPSSPSKAVKRGKPAKKKAKAAMVHLASSPSKVVKRGRLAKNEGEAAMVDLASSPSKGAMVDLVSSPSKGVPFEWVDAHFLYQPTADDEGVLADLRRKCSLATKRGLIGMRLQSRPETYEIMGSRGIILVRRSRSGRQFWVDIHRGVRREFWALGRQNMAPRTQEGYTKSSSLCVSTNIYQ</sequence>
<feature type="compositionally biased region" description="Basic residues" evidence="1">
    <location>
        <begin position="36"/>
        <end position="45"/>
    </location>
</feature>
<gene>
    <name evidence="2" type="ORF">FSB_LOCUS3930</name>
</gene>
<evidence type="ECO:0000256" key="1">
    <source>
        <dbReference type="SAM" id="MobiDB-lite"/>
    </source>
</evidence>
<proteinExistence type="predicted"/>
<accession>A0A2N9EMM0</accession>